<dbReference type="RefSeq" id="WP_034709039.1">
    <property type="nucleotide sequence ID" value="NZ_JPRH01000001.1"/>
</dbReference>
<feature type="domain" description="Enoyl reductase (ER)" evidence="1">
    <location>
        <begin position="10"/>
        <end position="322"/>
    </location>
</feature>
<sequence length="323" mass="35178">MKAAVVFQKGQVPQYADFPDPELNQENQSMIWVKAASIKHLDRARAGGTHYSTENQKHEPTIIGSDGVGVLEDGTKVYFFSKKGTVAEKAIADQQMIVPVPDELDLATAAALPNAVMGSAIGLKCKAKLQPGETVLINGATGVTGKVAVQIAKLYGAKRIIVTGRNEAALQSLYEIGADEVVSLQKEDEEFRQTIKDIHQKTPIDVVLDYLWGHSIEMILSSLKGDGNFSHRTRVVSVGGMSGDTIQLSSQIVRGTDLHISGSGLGSWTPEEFKMLLKEIIPEMFQAAVQNKVNIETETIALKEIETIWKSEIQNGKRLVVLI</sequence>
<dbReference type="OrthoDB" id="9787435at2"/>
<dbReference type="Gene3D" id="3.40.50.720">
    <property type="entry name" value="NAD(P)-binding Rossmann-like Domain"/>
    <property type="match status" value="1"/>
</dbReference>
<dbReference type="STRING" id="445961.IW15_02565"/>
<dbReference type="Pfam" id="PF00107">
    <property type="entry name" value="ADH_zinc_N"/>
    <property type="match status" value="1"/>
</dbReference>
<dbReference type="InterPro" id="IPR020843">
    <property type="entry name" value="ER"/>
</dbReference>
<dbReference type="InterPro" id="IPR013149">
    <property type="entry name" value="ADH-like_C"/>
</dbReference>
<dbReference type="SUPFAM" id="SSF50129">
    <property type="entry name" value="GroES-like"/>
    <property type="match status" value="1"/>
</dbReference>
<dbReference type="GO" id="GO:0016491">
    <property type="term" value="F:oxidoreductase activity"/>
    <property type="evidence" value="ECO:0007669"/>
    <property type="project" value="InterPro"/>
</dbReference>
<evidence type="ECO:0000259" key="1">
    <source>
        <dbReference type="SMART" id="SM00829"/>
    </source>
</evidence>
<dbReference type="PANTHER" id="PTHR43677:SF11">
    <property type="entry name" value="ZINC-CONTAINING ALCOHOL DEHYDROGENASE"/>
    <property type="match status" value="1"/>
</dbReference>
<dbReference type="Proteomes" id="UP000028705">
    <property type="component" value="Unassembled WGS sequence"/>
</dbReference>
<dbReference type="Gene3D" id="3.90.180.10">
    <property type="entry name" value="Medium-chain alcohol dehydrogenases, catalytic domain"/>
    <property type="match status" value="1"/>
</dbReference>
<dbReference type="InterPro" id="IPR051397">
    <property type="entry name" value="Zn-ADH-like_protein"/>
</dbReference>
<comment type="caution">
    <text evidence="2">The sequence shown here is derived from an EMBL/GenBank/DDBJ whole genome shotgun (WGS) entry which is preliminary data.</text>
</comment>
<accession>A0A086ACD3</accession>
<dbReference type="PANTHER" id="PTHR43677">
    <property type="entry name" value="SHORT-CHAIN DEHYDROGENASE/REDUCTASE"/>
    <property type="match status" value="1"/>
</dbReference>
<dbReference type="eggNOG" id="COG0604">
    <property type="taxonomic scope" value="Bacteria"/>
</dbReference>
<dbReference type="SUPFAM" id="SSF51735">
    <property type="entry name" value="NAD(P)-binding Rossmann-fold domains"/>
    <property type="match status" value="1"/>
</dbReference>
<reference evidence="2 3" key="1">
    <citation type="submission" date="2014-07" db="EMBL/GenBank/DDBJ databases">
        <title>Genome of Chryseobacterium soli DSM 19298.</title>
        <authorList>
            <person name="Stropko S.J."/>
            <person name="Pipes S.E."/>
            <person name="Newman J."/>
        </authorList>
    </citation>
    <scope>NUCLEOTIDE SEQUENCE [LARGE SCALE GENOMIC DNA]</scope>
    <source>
        <strain evidence="2 3">DSM 19298</strain>
    </source>
</reference>
<dbReference type="AlphaFoldDB" id="A0A086ACD3"/>
<gene>
    <name evidence="2" type="ORF">IW15_02565</name>
</gene>
<evidence type="ECO:0000313" key="3">
    <source>
        <dbReference type="Proteomes" id="UP000028705"/>
    </source>
</evidence>
<proteinExistence type="predicted"/>
<dbReference type="EMBL" id="JPRH01000001">
    <property type="protein sequence ID" value="KFF14347.1"/>
    <property type="molecule type" value="Genomic_DNA"/>
</dbReference>
<evidence type="ECO:0000313" key="2">
    <source>
        <dbReference type="EMBL" id="KFF14347.1"/>
    </source>
</evidence>
<protein>
    <submittedName>
        <fullName evidence="2">Alcohol dehydrogenase</fullName>
    </submittedName>
</protein>
<dbReference type="SMART" id="SM00829">
    <property type="entry name" value="PKS_ER"/>
    <property type="match status" value="1"/>
</dbReference>
<name>A0A086ACD3_9FLAO</name>
<dbReference type="InterPro" id="IPR036291">
    <property type="entry name" value="NAD(P)-bd_dom_sf"/>
</dbReference>
<keyword evidence="3" id="KW-1185">Reference proteome</keyword>
<organism evidence="2 3">
    <name type="scientific">Chryseobacterium soli</name>
    <dbReference type="NCBI Taxonomy" id="445961"/>
    <lineage>
        <taxon>Bacteria</taxon>
        <taxon>Pseudomonadati</taxon>
        <taxon>Bacteroidota</taxon>
        <taxon>Flavobacteriia</taxon>
        <taxon>Flavobacteriales</taxon>
        <taxon>Weeksellaceae</taxon>
        <taxon>Chryseobacterium group</taxon>
        <taxon>Chryseobacterium</taxon>
    </lineage>
</organism>
<dbReference type="InterPro" id="IPR011032">
    <property type="entry name" value="GroES-like_sf"/>
</dbReference>